<comment type="cofactor">
    <cofactor evidence="7">
        <name>heme</name>
        <dbReference type="ChEBI" id="CHEBI:30413"/>
    </cofactor>
</comment>
<organism evidence="8 9">
    <name type="scientific">Ranitomeya imitator</name>
    <name type="common">mimic poison frog</name>
    <dbReference type="NCBI Taxonomy" id="111125"/>
    <lineage>
        <taxon>Eukaryota</taxon>
        <taxon>Metazoa</taxon>
        <taxon>Chordata</taxon>
        <taxon>Craniata</taxon>
        <taxon>Vertebrata</taxon>
        <taxon>Euteleostomi</taxon>
        <taxon>Amphibia</taxon>
        <taxon>Batrachia</taxon>
        <taxon>Anura</taxon>
        <taxon>Neobatrachia</taxon>
        <taxon>Hyloidea</taxon>
        <taxon>Dendrobatidae</taxon>
        <taxon>Dendrobatinae</taxon>
        <taxon>Ranitomeya</taxon>
    </lineage>
</organism>
<keyword evidence="7" id="KW-0256">Endoplasmic reticulum</keyword>
<accession>A0ABN9MD27</accession>
<protein>
    <recommendedName>
        <fullName evidence="7">Cytochrome P450 3A</fullName>
        <ecNumber evidence="7">1.14.14.-</ecNumber>
    </recommendedName>
</protein>
<gene>
    <name evidence="8" type="ORF">RIMI_LOCUS18099640</name>
</gene>
<keyword evidence="5 7" id="KW-0408">Iron</keyword>
<comment type="function">
    <text evidence="7">Cytochromes P450 are a group of heme-thiolate monooxygenases. In liver microsomes, this enzyme is involved in an NADPH-dependent electron transport pathway. It oxidizes a variety of structurally unrelated compounds, including steroids, fatty acids, and xenobiotics.</text>
</comment>
<dbReference type="EMBL" id="CAUEEQ010054468">
    <property type="protein sequence ID" value="CAJ0962149.1"/>
    <property type="molecule type" value="Genomic_DNA"/>
</dbReference>
<evidence type="ECO:0000256" key="4">
    <source>
        <dbReference type="ARBA" id="ARBA00023002"/>
    </source>
</evidence>
<dbReference type="EC" id="1.14.14.-" evidence="7"/>
<keyword evidence="9" id="KW-1185">Reference proteome</keyword>
<comment type="similarity">
    <text evidence="1 7">Belongs to the cytochrome P450 family.</text>
</comment>
<keyword evidence="6 7" id="KW-0503">Monooxygenase</keyword>
<name>A0ABN9MD27_9NEOB</name>
<evidence type="ECO:0000256" key="1">
    <source>
        <dbReference type="ARBA" id="ARBA00010617"/>
    </source>
</evidence>
<dbReference type="Proteomes" id="UP001176940">
    <property type="component" value="Unassembled WGS sequence"/>
</dbReference>
<evidence type="ECO:0000256" key="6">
    <source>
        <dbReference type="ARBA" id="ARBA00023033"/>
    </source>
</evidence>
<keyword evidence="3 7" id="KW-0479">Metal-binding</keyword>
<evidence type="ECO:0000313" key="9">
    <source>
        <dbReference type="Proteomes" id="UP001176940"/>
    </source>
</evidence>
<feature type="non-terminal residue" evidence="8">
    <location>
        <position position="94"/>
    </location>
</feature>
<keyword evidence="7" id="KW-0492">Microsome</keyword>
<sequence length="94" mass="10421">MAADPSCPRFLSDTAVRLDDVSIQHVSVSNRKLPEMKMLWLPGNVWRGAYSMDVVTSSSFSVNIDSLNNPNDPFVTKTKKLLKLGLFSPVLILV</sequence>
<evidence type="ECO:0000256" key="2">
    <source>
        <dbReference type="ARBA" id="ARBA00022617"/>
    </source>
</evidence>
<reference evidence="8" key="1">
    <citation type="submission" date="2023-07" db="EMBL/GenBank/DDBJ databases">
        <authorList>
            <person name="Stuckert A."/>
        </authorList>
    </citation>
    <scope>NUCLEOTIDE SEQUENCE</scope>
</reference>
<evidence type="ECO:0000256" key="5">
    <source>
        <dbReference type="ARBA" id="ARBA00023004"/>
    </source>
</evidence>
<evidence type="ECO:0000256" key="7">
    <source>
        <dbReference type="RuleBase" id="RU368049"/>
    </source>
</evidence>
<dbReference type="PANTHER" id="PTHR24302:SF45">
    <property type="entry name" value="CYTOCHROME P450 3A"/>
    <property type="match status" value="1"/>
</dbReference>
<dbReference type="InterPro" id="IPR050705">
    <property type="entry name" value="Cytochrome_P450_3A"/>
</dbReference>
<keyword evidence="2 7" id="KW-0349">Heme</keyword>
<proteinExistence type="inferred from homology"/>
<evidence type="ECO:0000256" key="3">
    <source>
        <dbReference type="ARBA" id="ARBA00022723"/>
    </source>
</evidence>
<dbReference type="PANTHER" id="PTHR24302">
    <property type="entry name" value="CYTOCHROME P450 FAMILY 3"/>
    <property type="match status" value="1"/>
</dbReference>
<comment type="caution">
    <text evidence="8">The sequence shown here is derived from an EMBL/GenBank/DDBJ whole genome shotgun (WGS) entry which is preliminary data.</text>
</comment>
<comment type="subcellular location">
    <subcellularLocation>
        <location evidence="7">Endoplasmic reticulum membrane</location>
    </subcellularLocation>
    <subcellularLocation>
        <location evidence="7">Microsome membrane</location>
    </subcellularLocation>
</comment>
<dbReference type="InterPro" id="IPR008072">
    <property type="entry name" value="Cyt_P450_E_CYP3A"/>
</dbReference>
<comment type="catalytic activity">
    <reaction evidence="7">
        <text>an organic molecule + reduced [NADPH--hemoprotein reductase] + O2 = an alcohol + oxidized [NADPH--hemoprotein reductase] + H2O + H(+)</text>
        <dbReference type="Rhea" id="RHEA:17149"/>
        <dbReference type="Rhea" id="RHEA-COMP:11964"/>
        <dbReference type="Rhea" id="RHEA-COMP:11965"/>
        <dbReference type="ChEBI" id="CHEBI:15377"/>
        <dbReference type="ChEBI" id="CHEBI:15378"/>
        <dbReference type="ChEBI" id="CHEBI:15379"/>
        <dbReference type="ChEBI" id="CHEBI:30879"/>
        <dbReference type="ChEBI" id="CHEBI:57618"/>
        <dbReference type="ChEBI" id="CHEBI:58210"/>
        <dbReference type="ChEBI" id="CHEBI:142491"/>
        <dbReference type="EC" id="1.14.14.1"/>
    </reaction>
</comment>
<keyword evidence="4 7" id="KW-0560">Oxidoreductase</keyword>
<dbReference type="PRINTS" id="PR01689">
    <property type="entry name" value="EP450IICYP3A"/>
</dbReference>
<evidence type="ECO:0000313" key="8">
    <source>
        <dbReference type="EMBL" id="CAJ0962149.1"/>
    </source>
</evidence>